<protein>
    <submittedName>
        <fullName evidence="1">Uncharacterized protein</fullName>
    </submittedName>
</protein>
<proteinExistence type="predicted"/>
<accession>A0ABZ1HR69</accession>
<sequence length="70" mass="7330">MTRRAYRAAYPAGDGTRHISDISVTDSGRIITSSAADAGDDGPFDSADALLGTDDETLGGYVRTMPFCEA</sequence>
<organism evidence="1 2">
    <name type="scientific">Streptomyces phaeochromogenes</name>
    <dbReference type="NCBI Taxonomy" id="1923"/>
    <lineage>
        <taxon>Bacteria</taxon>
        <taxon>Bacillati</taxon>
        <taxon>Actinomycetota</taxon>
        <taxon>Actinomycetes</taxon>
        <taxon>Kitasatosporales</taxon>
        <taxon>Streptomycetaceae</taxon>
        <taxon>Streptomyces</taxon>
        <taxon>Streptomyces phaeochromogenes group</taxon>
    </lineage>
</organism>
<keyword evidence="2" id="KW-1185">Reference proteome</keyword>
<dbReference type="EMBL" id="CP109135">
    <property type="protein sequence ID" value="WSD20735.1"/>
    <property type="molecule type" value="Genomic_DNA"/>
</dbReference>
<evidence type="ECO:0000313" key="2">
    <source>
        <dbReference type="Proteomes" id="UP001340816"/>
    </source>
</evidence>
<dbReference type="RefSeq" id="WP_326762366.1">
    <property type="nucleotide sequence ID" value="NZ_CP109135.1"/>
</dbReference>
<gene>
    <name evidence="1" type="ORF">OHB35_49975</name>
</gene>
<reference evidence="1 2" key="1">
    <citation type="submission" date="2022-10" db="EMBL/GenBank/DDBJ databases">
        <title>The complete genomes of actinobacterial strains from the NBC collection.</title>
        <authorList>
            <person name="Joergensen T.S."/>
            <person name="Alvarez Arevalo M."/>
            <person name="Sterndorff E.B."/>
            <person name="Faurdal D."/>
            <person name="Vuksanovic O."/>
            <person name="Mourched A.-S."/>
            <person name="Charusanti P."/>
            <person name="Shaw S."/>
            <person name="Blin K."/>
            <person name="Weber T."/>
        </authorList>
    </citation>
    <scope>NUCLEOTIDE SEQUENCE [LARGE SCALE GENOMIC DNA]</scope>
    <source>
        <strain evidence="1 2">NBC 01752</strain>
    </source>
</reference>
<name>A0ABZ1HR69_STRPH</name>
<dbReference type="Proteomes" id="UP001340816">
    <property type="component" value="Chromosome"/>
</dbReference>
<evidence type="ECO:0000313" key="1">
    <source>
        <dbReference type="EMBL" id="WSD20735.1"/>
    </source>
</evidence>